<comment type="caution">
    <text evidence="2">The sequence shown here is derived from an EMBL/GenBank/DDBJ whole genome shotgun (WGS) entry which is preliminary data.</text>
</comment>
<feature type="transmembrane region" description="Helical" evidence="1">
    <location>
        <begin position="186"/>
        <end position="214"/>
    </location>
</feature>
<accession>A0A0G0YMY3</accession>
<evidence type="ECO:0000256" key="1">
    <source>
        <dbReference type="SAM" id="Phobius"/>
    </source>
</evidence>
<feature type="transmembrane region" description="Helical" evidence="1">
    <location>
        <begin position="153"/>
        <end position="174"/>
    </location>
</feature>
<sequence>MNWFKRNWDLGILLFVLLVFIFLWRFEEAIEFWNLFILNSSYLVEFFGVVFAGFIALFAFLGYVMTEKTRSLVEGILFNPLYIDLSETADGEYKIWMAVQTFNPEVLKSFSWSEIERLLKDALFTDSSRAKLQFEGENYKNAFLRFKSIVQNFARFFWVTIILLFLSLIALVLMPLSDDGTIKFCIAFIGIIVFLLSLFSLFFAALIIHSLFLAPKGEIENFRKVVLRDK</sequence>
<reference evidence="2 3" key="1">
    <citation type="journal article" date="2015" name="Nature">
        <title>rRNA introns, odd ribosomes, and small enigmatic genomes across a large radiation of phyla.</title>
        <authorList>
            <person name="Brown C.T."/>
            <person name="Hug L.A."/>
            <person name="Thomas B.C."/>
            <person name="Sharon I."/>
            <person name="Castelle C.J."/>
            <person name="Singh A."/>
            <person name="Wilkins M.J."/>
            <person name="Williams K.H."/>
            <person name="Banfield J.F."/>
        </authorList>
    </citation>
    <scope>NUCLEOTIDE SEQUENCE [LARGE SCALE GENOMIC DNA]</scope>
</reference>
<evidence type="ECO:0000313" key="2">
    <source>
        <dbReference type="EMBL" id="KKS10956.1"/>
    </source>
</evidence>
<dbReference type="AlphaFoldDB" id="A0A0G0YMY3"/>
<feature type="transmembrane region" description="Helical" evidence="1">
    <location>
        <begin position="7"/>
        <end position="26"/>
    </location>
</feature>
<gene>
    <name evidence="2" type="ORF">UU67_C0090G0001</name>
</gene>
<name>A0A0G0YMY3_9BACT</name>
<feature type="transmembrane region" description="Helical" evidence="1">
    <location>
        <begin position="46"/>
        <end position="64"/>
    </location>
</feature>
<organism evidence="2 3">
    <name type="scientific">Candidatus Daviesbacteria bacterium GW2011_GWB1_41_5</name>
    <dbReference type="NCBI Taxonomy" id="1618429"/>
    <lineage>
        <taxon>Bacteria</taxon>
        <taxon>Candidatus Daviesiibacteriota</taxon>
    </lineage>
</organism>
<protein>
    <submittedName>
        <fullName evidence="2">Uncharacterized protein</fullName>
    </submittedName>
</protein>
<dbReference type="EMBL" id="LCBN01000090">
    <property type="protein sequence ID" value="KKS10956.1"/>
    <property type="molecule type" value="Genomic_DNA"/>
</dbReference>
<proteinExistence type="predicted"/>
<keyword evidence="1" id="KW-1133">Transmembrane helix</keyword>
<evidence type="ECO:0000313" key="3">
    <source>
        <dbReference type="Proteomes" id="UP000034753"/>
    </source>
</evidence>
<keyword evidence="1" id="KW-0812">Transmembrane</keyword>
<dbReference type="Proteomes" id="UP000034753">
    <property type="component" value="Unassembled WGS sequence"/>
</dbReference>
<keyword evidence="1" id="KW-0472">Membrane</keyword>